<reference evidence="2 3" key="1">
    <citation type="submission" date="2016-11" db="EMBL/GenBank/DDBJ databases">
        <authorList>
            <person name="Jaros S."/>
            <person name="Januszkiewicz K."/>
            <person name="Wedrychowicz H."/>
        </authorList>
    </citation>
    <scope>NUCLEOTIDE SEQUENCE [LARGE SCALE GENOMIC DNA]</scope>
    <source>
        <strain evidence="2 3">DSM 15930</strain>
    </source>
</reference>
<dbReference type="PROSITE" id="PS51186">
    <property type="entry name" value="GNAT"/>
    <property type="match status" value="1"/>
</dbReference>
<dbReference type="SUPFAM" id="SSF55729">
    <property type="entry name" value="Acyl-CoA N-acyltransferases (Nat)"/>
    <property type="match status" value="1"/>
</dbReference>
<evidence type="ECO:0000259" key="1">
    <source>
        <dbReference type="PROSITE" id="PS51186"/>
    </source>
</evidence>
<name>A0A1M7ITC8_9FIRM</name>
<evidence type="ECO:0000313" key="2">
    <source>
        <dbReference type="EMBL" id="SHM44074.1"/>
    </source>
</evidence>
<dbReference type="InterPro" id="IPR016181">
    <property type="entry name" value="Acyl_CoA_acyltransferase"/>
</dbReference>
<dbReference type="AlphaFoldDB" id="A0A1M7ITC8"/>
<dbReference type="Proteomes" id="UP000184038">
    <property type="component" value="Unassembled WGS sequence"/>
</dbReference>
<dbReference type="STRING" id="1120996.SAMN02746066_01945"/>
<keyword evidence="2" id="KW-0808">Transferase</keyword>
<dbReference type="Pfam" id="PF13673">
    <property type="entry name" value="Acetyltransf_10"/>
    <property type="match status" value="1"/>
</dbReference>
<proteinExistence type="predicted"/>
<sequence>MLEGKYLLFGDCYDDVNKIRKQCTSTSIADVMDNEALHVIVYEDKQPIACGRMLISEDRYIFDHIYVINEKRNNKIGDFTVRLLIEKANLMCAKEIIVLCEDDNKMFFESLGFLESKEPSNDNQEGIKMCLDLNNFFNGKKCCK</sequence>
<protein>
    <submittedName>
        <fullName evidence="2">Acetyltransferase (GNAT) domain-containing protein</fullName>
    </submittedName>
</protein>
<dbReference type="OrthoDB" id="9796171at2"/>
<dbReference type="Gene3D" id="3.40.630.30">
    <property type="match status" value="1"/>
</dbReference>
<dbReference type="InterPro" id="IPR000182">
    <property type="entry name" value="GNAT_dom"/>
</dbReference>
<accession>A0A1M7ITC8</accession>
<organism evidence="2 3">
    <name type="scientific">Anaerosporobacter mobilis DSM 15930</name>
    <dbReference type="NCBI Taxonomy" id="1120996"/>
    <lineage>
        <taxon>Bacteria</taxon>
        <taxon>Bacillati</taxon>
        <taxon>Bacillota</taxon>
        <taxon>Clostridia</taxon>
        <taxon>Lachnospirales</taxon>
        <taxon>Lachnospiraceae</taxon>
        <taxon>Anaerosporobacter</taxon>
    </lineage>
</organism>
<dbReference type="RefSeq" id="WP_073286795.1">
    <property type="nucleotide sequence ID" value="NZ_FRCP01000010.1"/>
</dbReference>
<gene>
    <name evidence="2" type="ORF">SAMN02746066_01945</name>
</gene>
<dbReference type="GO" id="GO:0016747">
    <property type="term" value="F:acyltransferase activity, transferring groups other than amino-acyl groups"/>
    <property type="evidence" value="ECO:0007669"/>
    <property type="project" value="InterPro"/>
</dbReference>
<feature type="domain" description="N-acetyltransferase" evidence="1">
    <location>
        <begin position="1"/>
        <end position="134"/>
    </location>
</feature>
<evidence type="ECO:0000313" key="3">
    <source>
        <dbReference type="Proteomes" id="UP000184038"/>
    </source>
</evidence>
<dbReference type="EMBL" id="FRCP01000010">
    <property type="protein sequence ID" value="SHM44074.1"/>
    <property type="molecule type" value="Genomic_DNA"/>
</dbReference>
<keyword evidence="3" id="KW-1185">Reference proteome</keyword>